<feature type="transmembrane region" description="Helical" evidence="5">
    <location>
        <begin position="39"/>
        <end position="59"/>
    </location>
</feature>
<evidence type="ECO:0000256" key="2">
    <source>
        <dbReference type="ARBA" id="ARBA00022692"/>
    </source>
</evidence>
<reference evidence="7 8" key="1">
    <citation type="submission" date="2013-05" db="EMBL/GenBank/DDBJ databases">
        <title>Genome assembly of Chondromyces apiculatus DSM 436.</title>
        <authorList>
            <person name="Sharma G."/>
            <person name="Khatri I."/>
            <person name="Kaur C."/>
            <person name="Mayilraj S."/>
            <person name="Subramanian S."/>
        </authorList>
    </citation>
    <scope>NUCLEOTIDE SEQUENCE [LARGE SCALE GENOMIC DNA]</scope>
    <source>
        <strain evidence="7 8">DSM 436</strain>
    </source>
</reference>
<feature type="transmembrane region" description="Helical" evidence="5">
    <location>
        <begin position="104"/>
        <end position="122"/>
    </location>
</feature>
<dbReference type="STRING" id="1192034.CAP_5275"/>
<dbReference type="AlphaFoldDB" id="A0A017T346"/>
<dbReference type="SUPFAM" id="SSF103481">
    <property type="entry name" value="Multidrug resistance efflux transporter EmrE"/>
    <property type="match status" value="2"/>
</dbReference>
<comment type="subcellular location">
    <subcellularLocation>
        <location evidence="1">Membrane</location>
        <topology evidence="1">Multi-pass membrane protein</topology>
    </subcellularLocation>
</comment>
<dbReference type="Proteomes" id="UP000019678">
    <property type="component" value="Unassembled WGS sequence"/>
</dbReference>
<keyword evidence="3 5" id="KW-1133">Transmembrane helix</keyword>
<dbReference type="RefSeq" id="WP_044245520.1">
    <property type="nucleotide sequence ID" value="NZ_ASRX01000043.1"/>
</dbReference>
<feature type="transmembrane region" description="Helical" evidence="5">
    <location>
        <begin position="280"/>
        <end position="300"/>
    </location>
</feature>
<dbReference type="PANTHER" id="PTHR22911">
    <property type="entry name" value="ACYL-MALONYL CONDENSING ENZYME-RELATED"/>
    <property type="match status" value="1"/>
</dbReference>
<feature type="transmembrane region" description="Helical" evidence="5">
    <location>
        <begin position="306"/>
        <end position="326"/>
    </location>
</feature>
<gene>
    <name evidence="7" type="ORF">CAP_5275</name>
</gene>
<keyword evidence="4 5" id="KW-0472">Membrane</keyword>
<organism evidence="7 8">
    <name type="scientific">Chondromyces apiculatus DSM 436</name>
    <dbReference type="NCBI Taxonomy" id="1192034"/>
    <lineage>
        <taxon>Bacteria</taxon>
        <taxon>Pseudomonadati</taxon>
        <taxon>Myxococcota</taxon>
        <taxon>Polyangia</taxon>
        <taxon>Polyangiales</taxon>
        <taxon>Polyangiaceae</taxon>
        <taxon>Chondromyces</taxon>
    </lineage>
</organism>
<proteinExistence type="predicted"/>
<feature type="transmembrane region" description="Helical" evidence="5">
    <location>
        <begin position="223"/>
        <end position="243"/>
    </location>
</feature>
<dbReference type="EMBL" id="ASRX01000043">
    <property type="protein sequence ID" value="EYF03664.1"/>
    <property type="molecule type" value="Genomic_DNA"/>
</dbReference>
<dbReference type="Pfam" id="PF00892">
    <property type="entry name" value="EamA"/>
    <property type="match status" value="1"/>
</dbReference>
<protein>
    <recommendedName>
        <fullName evidence="6">EamA domain-containing protein</fullName>
    </recommendedName>
</protein>
<dbReference type="PANTHER" id="PTHR22911:SF6">
    <property type="entry name" value="SOLUTE CARRIER FAMILY 35 MEMBER G1"/>
    <property type="match status" value="1"/>
</dbReference>
<keyword evidence="2 5" id="KW-0812">Transmembrane</keyword>
<dbReference type="OrthoDB" id="9814731at2"/>
<dbReference type="GO" id="GO:0016020">
    <property type="term" value="C:membrane"/>
    <property type="evidence" value="ECO:0007669"/>
    <property type="project" value="UniProtKB-SubCell"/>
</dbReference>
<evidence type="ECO:0000256" key="4">
    <source>
        <dbReference type="ARBA" id="ARBA00023136"/>
    </source>
</evidence>
<evidence type="ECO:0000256" key="1">
    <source>
        <dbReference type="ARBA" id="ARBA00004141"/>
    </source>
</evidence>
<dbReference type="eggNOG" id="COG0697">
    <property type="taxonomic scope" value="Bacteria"/>
</dbReference>
<feature type="domain" description="EamA" evidence="6">
    <location>
        <begin position="40"/>
        <end position="173"/>
    </location>
</feature>
<sequence>MESPPSQGAIAAHPPAASAIALAEAERLEAQQGRGANPFAGILWMALASLLFAVMNVLARLASARVPWTEVAAFRALVGAGTALGFALVRRAPLRIDPADRKLAWGRALCGTVAMLCTFLTLGAPLLALGDVVTLGATSTIFVALLSPRMLGERSSRGLWAATLLAFSGVAMVAGPQLRLAGHLALIATTGAFASALAMIWLRKLGSSAQRDRSRPGPGPEAVALHFSLVASVVMVVLSIPTFQVPDATGALLLFITGLTGGMAQLAMTRAYALDRAARIGTVGYLGVVLSHVFGVVGLGEAPGPHQLLGALLVTAAGVGLAAEALRDKYGTGTVQKARGQG</sequence>
<feature type="transmembrane region" description="Helical" evidence="5">
    <location>
        <begin position="158"/>
        <end position="175"/>
    </location>
</feature>
<name>A0A017T346_9BACT</name>
<feature type="transmembrane region" description="Helical" evidence="5">
    <location>
        <begin position="249"/>
        <end position="268"/>
    </location>
</feature>
<feature type="transmembrane region" description="Helical" evidence="5">
    <location>
        <begin position="181"/>
        <end position="202"/>
    </location>
</feature>
<evidence type="ECO:0000256" key="5">
    <source>
        <dbReference type="SAM" id="Phobius"/>
    </source>
</evidence>
<comment type="caution">
    <text evidence="7">The sequence shown here is derived from an EMBL/GenBank/DDBJ whole genome shotgun (WGS) entry which is preliminary data.</text>
</comment>
<feature type="transmembrane region" description="Helical" evidence="5">
    <location>
        <begin position="71"/>
        <end position="92"/>
    </location>
</feature>
<evidence type="ECO:0000259" key="6">
    <source>
        <dbReference type="Pfam" id="PF00892"/>
    </source>
</evidence>
<evidence type="ECO:0000313" key="7">
    <source>
        <dbReference type="EMBL" id="EYF03664.1"/>
    </source>
</evidence>
<accession>A0A017T346</accession>
<dbReference type="InterPro" id="IPR000620">
    <property type="entry name" value="EamA_dom"/>
</dbReference>
<evidence type="ECO:0000256" key="3">
    <source>
        <dbReference type="ARBA" id="ARBA00022989"/>
    </source>
</evidence>
<keyword evidence="8" id="KW-1185">Reference proteome</keyword>
<evidence type="ECO:0000313" key="8">
    <source>
        <dbReference type="Proteomes" id="UP000019678"/>
    </source>
</evidence>
<dbReference type="InterPro" id="IPR037185">
    <property type="entry name" value="EmrE-like"/>
</dbReference>
<feature type="transmembrane region" description="Helical" evidence="5">
    <location>
        <begin position="128"/>
        <end position="146"/>
    </location>
</feature>